<feature type="region of interest" description="Disordered" evidence="1">
    <location>
        <begin position="38"/>
        <end position="70"/>
    </location>
</feature>
<proteinExistence type="predicted"/>
<organism evidence="2 3">
    <name type="scientific">Streptomyces mirabilis</name>
    <dbReference type="NCBI Taxonomy" id="68239"/>
    <lineage>
        <taxon>Bacteria</taxon>
        <taxon>Bacillati</taxon>
        <taxon>Actinomycetota</taxon>
        <taxon>Actinomycetes</taxon>
        <taxon>Kitasatosporales</taxon>
        <taxon>Streptomycetaceae</taxon>
        <taxon>Streptomyces</taxon>
    </lineage>
</organism>
<dbReference type="OrthoDB" id="9874912at2"/>
<evidence type="ECO:0000313" key="3">
    <source>
        <dbReference type="Proteomes" id="UP000181942"/>
    </source>
</evidence>
<dbReference type="RefSeq" id="WP_075029632.1">
    <property type="nucleotide sequence ID" value="NZ_FONR01000010.1"/>
</dbReference>
<dbReference type="AlphaFoldDB" id="A0A1I2KI91"/>
<evidence type="ECO:0000313" key="2">
    <source>
        <dbReference type="EMBL" id="SFF64666.1"/>
    </source>
</evidence>
<sequence length="70" mass="7348">MKRCKSGVPLRQSLLAAVLALPFILAAVIVGSPVGGVANHPSSGTVNHHYRAEDPEKWNGTGSRYHGPSS</sequence>
<dbReference type="EMBL" id="FONR01000010">
    <property type="protein sequence ID" value="SFF64666.1"/>
    <property type="molecule type" value="Genomic_DNA"/>
</dbReference>
<accession>A0A1I2KI91</accession>
<gene>
    <name evidence="2" type="ORF">SAMN02787118_11023</name>
</gene>
<reference evidence="2 3" key="1">
    <citation type="submission" date="2016-10" db="EMBL/GenBank/DDBJ databases">
        <authorList>
            <person name="de Groot N.N."/>
        </authorList>
    </citation>
    <scope>NUCLEOTIDE SEQUENCE [LARGE SCALE GENOMIC DNA]</scope>
    <source>
        <strain evidence="2 3">OK461</strain>
    </source>
</reference>
<name>A0A1I2KI91_9ACTN</name>
<evidence type="ECO:0000256" key="1">
    <source>
        <dbReference type="SAM" id="MobiDB-lite"/>
    </source>
</evidence>
<protein>
    <submittedName>
        <fullName evidence="2">Uncharacterized protein</fullName>
    </submittedName>
</protein>
<dbReference type="Proteomes" id="UP000181942">
    <property type="component" value="Unassembled WGS sequence"/>
</dbReference>